<dbReference type="EMBL" id="MU825400">
    <property type="protein sequence ID" value="KAJ7392762.1"/>
    <property type="molecule type" value="Genomic_DNA"/>
</dbReference>
<dbReference type="Pfam" id="PF07714">
    <property type="entry name" value="PK_Tyr_Ser-Thr"/>
    <property type="match status" value="1"/>
</dbReference>
<dbReference type="PANTHER" id="PTHR26392:SF92">
    <property type="entry name" value="PROTEIN KINASE DOMAIN-CONTAINING PROTEIN"/>
    <property type="match status" value="1"/>
</dbReference>
<dbReference type="GO" id="GO:0004672">
    <property type="term" value="F:protein kinase activity"/>
    <property type="evidence" value="ECO:0007669"/>
    <property type="project" value="InterPro"/>
</dbReference>
<dbReference type="InterPro" id="IPR000719">
    <property type="entry name" value="Prot_kinase_dom"/>
</dbReference>
<name>A0A9X0A3L0_9CNID</name>
<dbReference type="AlphaFoldDB" id="A0A9X0A3L0"/>
<dbReference type="PANTHER" id="PTHR26392">
    <property type="entry name" value="MITOGEN-ACTIVATED PROTEIN KINASE KINASE KINASE 7-RELATED"/>
    <property type="match status" value="1"/>
</dbReference>
<reference evidence="2" key="1">
    <citation type="submission" date="2023-01" db="EMBL/GenBank/DDBJ databases">
        <title>Genome assembly of the deep-sea coral Lophelia pertusa.</title>
        <authorList>
            <person name="Herrera S."/>
            <person name="Cordes E."/>
        </authorList>
    </citation>
    <scope>NUCLEOTIDE SEQUENCE</scope>
    <source>
        <strain evidence="2">USNM1676648</strain>
        <tissue evidence="2">Polyp</tissue>
    </source>
</reference>
<dbReference type="PROSITE" id="PS50011">
    <property type="entry name" value="PROTEIN_KINASE_DOM"/>
    <property type="match status" value="1"/>
</dbReference>
<gene>
    <name evidence="2" type="ORF">OS493_010417</name>
</gene>
<dbReference type="SUPFAM" id="SSF56112">
    <property type="entry name" value="Protein kinase-like (PK-like)"/>
    <property type="match status" value="1"/>
</dbReference>
<dbReference type="Gene3D" id="1.10.510.10">
    <property type="entry name" value="Transferase(Phosphotransferase) domain 1"/>
    <property type="match status" value="2"/>
</dbReference>
<accession>A0A9X0A3L0</accession>
<dbReference type="OrthoDB" id="4062651at2759"/>
<evidence type="ECO:0000313" key="2">
    <source>
        <dbReference type="EMBL" id="KAJ7392762.1"/>
    </source>
</evidence>
<keyword evidence="3" id="KW-1185">Reference proteome</keyword>
<dbReference type="Proteomes" id="UP001163046">
    <property type="component" value="Unassembled WGS sequence"/>
</dbReference>
<feature type="domain" description="Protein kinase" evidence="1">
    <location>
        <begin position="30"/>
        <end position="244"/>
    </location>
</feature>
<proteinExistence type="predicted"/>
<protein>
    <recommendedName>
        <fullName evidence="1">Protein kinase domain-containing protein</fullName>
    </recommendedName>
</protein>
<dbReference type="InterPro" id="IPR001245">
    <property type="entry name" value="Ser-Thr/Tyr_kinase_cat_dom"/>
</dbReference>
<dbReference type="GO" id="GO:0005524">
    <property type="term" value="F:ATP binding"/>
    <property type="evidence" value="ECO:0007669"/>
    <property type="project" value="InterPro"/>
</dbReference>
<dbReference type="InterPro" id="IPR011009">
    <property type="entry name" value="Kinase-like_dom_sf"/>
</dbReference>
<sequence length="244" mass="27397">MNETLMFDAIQKGIQVMHPVLSNRCKKPSLPTDRIPSGGSYGHVFRGTFTPPGHATRDVAVKKLQEAPHRSNVAAFLREAAMLKQLEHKHIVTFYGVAMDVRDHKLRSLSLVFELCTDSLKNHIFKDDSCIPWKTASAADDTIQWTKQILDALEFIHGNGNCSPRSQAGQHSHFKTQAHQSGGLGLANFKNRIAGTMCGTTLYAVAPEVYEGKPYDTKVDMYSFGLMMWEMWFGERVFSELNHL</sequence>
<organism evidence="2 3">
    <name type="scientific">Desmophyllum pertusum</name>
    <dbReference type="NCBI Taxonomy" id="174260"/>
    <lineage>
        <taxon>Eukaryota</taxon>
        <taxon>Metazoa</taxon>
        <taxon>Cnidaria</taxon>
        <taxon>Anthozoa</taxon>
        <taxon>Hexacorallia</taxon>
        <taxon>Scleractinia</taxon>
        <taxon>Caryophylliina</taxon>
        <taxon>Caryophylliidae</taxon>
        <taxon>Desmophyllum</taxon>
    </lineage>
</organism>
<comment type="caution">
    <text evidence="2">The sequence shown here is derived from an EMBL/GenBank/DDBJ whole genome shotgun (WGS) entry which is preliminary data.</text>
</comment>
<evidence type="ECO:0000313" key="3">
    <source>
        <dbReference type="Proteomes" id="UP001163046"/>
    </source>
</evidence>
<evidence type="ECO:0000259" key="1">
    <source>
        <dbReference type="PROSITE" id="PS50011"/>
    </source>
</evidence>